<evidence type="ECO:0000256" key="1">
    <source>
        <dbReference type="ARBA" id="ARBA00007435"/>
    </source>
</evidence>
<comment type="caution">
    <text evidence="3">The sequence shown here is derived from an EMBL/GenBank/DDBJ whole genome shotgun (WGS) entry which is preliminary data.</text>
</comment>
<dbReference type="RefSeq" id="WP_114340394.1">
    <property type="nucleotide sequence ID" value="NZ_QFWQ01000001.1"/>
</dbReference>
<reference evidence="3 4" key="1">
    <citation type="submission" date="2018-05" db="EMBL/GenBank/DDBJ databases">
        <title>Draft genome sequence of Rhodanobacter denitrificans Yn1 isolated from gold copper mine.</title>
        <authorList>
            <person name="Yang N."/>
            <person name="Mazhar H.S."/>
            <person name="Rensing C."/>
        </authorList>
    </citation>
    <scope>NUCLEOTIDE SEQUENCE [LARGE SCALE GENOMIC DNA]</scope>
    <source>
        <strain evidence="3 4">Yn1</strain>
    </source>
</reference>
<evidence type="ECO:0000313" key="4">
    <source>
        <dbReference type="Proteomes" id="UP000252387"/>
    </source>
</evidence>
<dbReference type="AlphaFoldDB" id="A0A368KIA0"/>
<dbReference type="PANTHER" id="PTHR34477:SF5">
    <property type="entry name" value="BSL5627 PROTEIN"/>
    <property type="match status" value="1"/>
</dbReference>
<sequence>MDRRQPCVYMLASKKNGVLYVGVTSDLVKRIWQHKNNVVEGYTHRYGAHTLVWYELHPTMESAILREKTLKAWKRDWKTRLINEGNAEWRDLYPTIL</sequence>
<dbReference type="PROSITE" id="PS50164">
    <property type="entry name" value="GIY_YIG"/>
    <property type="match status" value="1"/>
</dbReference>
<dbReference type="EMBL" id="QFWQ01000001">
    <property type="protein sequence ID" value="RCS31659.1"/>
    <property type="molecule type" value="Genomic_DNA"/>
</dbReference>
<dbReference type="PANTHER" id="PTHR34477">
    <property type="entry name" value="UPF0213 PROTEIN YHBQ"/>
    <property type="match status" value="1"/>
</dbReference>
<dbReference type="Gene3D" id="3.40.1440.10">
    <property type="entry name" value="GIY-YIG endonuclease"/>
    <property type="match status" value="1"/>
</dbReference>
<gene>
    <name evidence="3" type="ORF">DEO45_00640</name>
</gene>
<dbReference type="Proteomes" id="UP000252387">
    <property type="component" value="Unassembled WGS sequence"/>
</dbReference>
<dbReference type="CDD" id="cd10448">
    <property type="entry name" value="GIY-YIG_unchar_3"/>
    <property type="match status" value="1"/>
</dbReference>
<proteinExistence type="inferred from homology"/>
<dbReference type="SUPFAM" id="SSF82771">
    <property type="entry name" value="GIY-YIG endonuclease"/>
    <property type="match status" value="1"/>
</dbReference>
<dbReference type="InterPro" id="IPR050190">
    <property type="entry name" value="UPF0213_domain"/>
</dbReference>
<evidence type="ECO:0000313" key="3">
    <source>
        <dbReference type="EMBL" id="RCS31659.1"/>
    </source>
</evidence>
<comment type="similarity">
    <text evidence="1">Belongs to the UPF0213 family.</text>
</comment>
<dbReference type="InterPro" id="IPR000305">
    <property type="entry name" value="GIY-YIG_endonuc"/>
</dbReference>
<dbReference type="Pfam" id="PF01541">
    <property type="entry name" value="GIY-YIG"/>
    <property type="match status" value="1"/>
</dbReference>
<feature type="domain" description="GIY-YIG" evidence="2">
    <location>
        <begin position="4"/>
        <end position="80"/>
    </location>
</feature>
<accession>A0A368KIA0</accession>
<name>A0A368KIA0_9GAMM</name>
<dbReference type="OrthoDB" id="9807770at2"/>
<evidence type="ECO:0000259" key="2">
    <source>
        <dbReference type="PROSITE" id="PS50164"/>
    </source>
</evidence>
<dbReference type="SMART" id="SM00465">
    <property type="entry name" value="GIYc"/>
    <property type="match status" value="1"/>
</dbReference>
<dbReference type="InterPro" id="IPR035901">
    <property type="entry name" value="GIY-YIG_endonuc_sf"/>
</dbReference>
<organism evidence="3 4">
    <name type="scientific">Rhodanobacter denitrificans</name>
    <dbReference type="NCBI Taxonomy" id="666685"/>
    <lineage>
        <taxon>Bacteria</taxon>
        <taxon>Pseudomonadati</taxon>
        <taxon>Pseudomonadota</taxon>
        <taxon>Gammaproteobacteria</taxon>
        <taxon>Lysobacterales</taxon>
        <taxon>Rhodanobacteraceae</taxon>
        <taxon>Rhodanobacter</taxon>
    </lineage>
</organism>
<keyword evidence="4" id="KW-1185">Reference proteome</keyword>
<protein>
    <submittedName>
        <fullName evidence="3">GIY-YIG nuclease family protein</fullName>
    </submittedName>
</protein>